<dbReference type="PROSITE" id="PS51898">
    <property type="entry name" value="TYR_RECOMBINASE"/>
    <property type="match status" value="1"/>
</dbReference>
<dbReference type="PANTHER" id="PTHR30349">
    <property type="entry name" value="PHAGE INTEGRASE-RELATED"/>
    <property type="match status" value="1"/>
</dbReference>
<dbReference type="Pfam" id="PF12834">
    <property type="entry name" value="Phage_int_SAM_2"/>
    <property type="match status" value="1"/>
</dbReference>
<dbReference type="EMBL" id="BRLB01000031">
    <property type="protein sequence ID" value="GKX32331.1"/>
    <property type="molecule type" value="Genomic_DNA"/>
</dbReference>
<dbReference type="InterPro" id="IPR044068">
    <property type="entry name" value="CB"/>
</dbReference>
<dbReference type="PROSITE" id="PS51900">
    <property type="entry name" value="CB"/>
    <property type="match status" value="1"/>
</dbReference>
<keyword evidence="2 4" id="KW-0238">DNA-binding</keyword>
<evidence type="ECO:0000256" key="1">
    <source>
        <dbReference type="ARBA" id="ARBA00008857"/>
    </source>
</evidence>
<keyword evidence="8" id="KW-1185">Reference proteome</keyword>
<comment type="caution">
    <text evidence="7">The sequence shown here is derived from an EMBL/GenBank/DDBJ whole genome shotgun (WGS) entry which is preliminary data.</text>
</comment>
<evidence type="ECO:0000256" key="2">
    <source>
        <dbReference type="ARBA" id="ARBA00023125"/>
    </source>
</evidence>
<dbReference type="GO" id="GO:0006310">
    <property type="term" value="P:DNA recombination"/>
    <property type="evidence" value="ECO:0007669"/>
    <property type="project" value="UniProtKB-KW"/>
</dbReference>
<evidence type="ECO:0000256" key="3">
    <source>
        <dbReference type="ARBA" id="ARBA00023172"/>
    </source>
</evidence>
<name>A0A9W5YGP1_9FIRM</name>
<proteinExistence type="inferred from homology"/>
<reference evidence="7" key="1">
    <citation type="submission" date="2022-06" db="EMBL/GenBank/DDBJ databases">
        <title>Vallitalea longa sp. nov., an anaerobic bacterium isolated from marine sediment.</title>
        <authorList>
            <person name="Hirano S."/>
            <person name="Terahara T."/>
            <person name="Mori K."/>
            <person name="Hamada M."/>
            <person name="Matsumoto R."/>
            <person name="Kobayashi T."/>
        </authorList>
    </citation>
    <scope>NUCLEOTIDE SEQUENCE</scope>
    <source>
        <strain evidence="7">SH18-1</strain>
    </source>
</reference>
<evidence type="ECO:0000313" key="7">
    <source>
        <dbReference type="EMBL" id="GKX32331.1"/>
    </source>
</evidence>
<evidence type="ECO:0000259" key="6">
    <source>
        <dbReference type="PROSITE" id="PS51900"/>
    </source>
</evidence>
<evidence type="ECO:0000313" key="8">
    <source>
        <dbReference type="Proteomes" id="UP001144256"/>
    </source>
</evidence>
<protein>
    <submittedName>
        <fullName evidence="7">Integrase</fullName>
    </submittedName>
</protein>
<dbReference type="GO" id="GO:0015074">
    <property type="term" value="P:DNA integration"/>
    <property type="evidence" value="ECO:0007669"/>
    <property type="project" value="InterPro"/>
</dbReference>
<dbReference type="Gene3D" id="1.10.443.10">
    <property type="entry name" value="Intergrase catalytic core"/>
    <property type="match status" value="1"/>
</dbReference>
<comment type="similarity">
    <text evidence="1">Belongs to the 'phage' integrase family.</text>
</comment>
<dbReference type="InterPro" id="IPR024457">
    <property type="entry name" value="Putative_integrase_N"/>
</dbReference>
<keyword evidence="3" id="KW-0233">DNA recombination</keyword>
<dbReference type="InterPro" id="IPR050090">
    <property type="entry name" value="Tyrosine_recombinase_XerCD"/>
</dbReference>
<dbReference type="InterPro" id="IPR013762">
    <property type="entry name" value="Integrase-like_cat_sf"/>
</dbReference>
<sequence length="320" mass="37699">MKYKWKMTGHGTTDNLGRQLEKIAKKMNENKYQTRYTYIHSCERFINYLALEFKLRKLANIKDNHLRKYVQYMKGKGNSDKYIKNELSGIRFIHNSIDNTRYELMDSTKFSKEVGLSFTHDGRADRAWTENEYNSFKNLAIERNREEIANVFEGIRYTGMRLDEIVSLKYQDVYNSLRDGHISLTNTKGGVPRNVMINEGSRRIFVKCLSNKKPGEYVFTPVKYVKNRQIHKFKKQIQNFVYNNRNEIQDKDRKCTGHNLTKDDRGALTIHGLRHSYARDEYLKRRNDGVTKSKARMEVAKMLGHGRDSVTYIYLGGIEK</sequence>
<dbReference type="Proteomes" id="UP001144256">
    <property type="component" value="Unassembled WGS sequence"/>
</dbReference>
<dbReference type="SUPFAM" id="SSF56349">
    <property type="entry name" value="DNA breaking-rejoining enzymes"/>
    <property type="match status" value="1"/>
</dbReference>
<feature type="domain" description="Core-binding (CB)" evidence="6">
    <location>
        <begin position="18"/>
        <end position="98"/>
    </location>
</feature>
<dbReference type="Pfam" id="PF00589">
    <property type="entry name" value="Phage_integrase"/>
    <property type="match status" value="1"/>
</dbReference>
<dbReference type="AlphaFoldDB" id="A0A9W5YGP1"/>
<dbReference type="InterPro" id="IPR011010">
    <property type="entry name" value="DNA_brk_join_enz"/>
</dbReference>
<gene>
    <name evidence="7" type="ORF">SH1V18_48110</name>
</gene>
<dbReference type="InterPro" id="IPR010998">
    <property type="entry name" value="Integrase_recombinase_N"/>
</dbReference>
<evidence type="ECO:0000256" key="4">
    <source>
        <dbReference type="PROSITE-ProRule" id="PRU01248"/>
    </source>
</evidence>
<feature type="domain" description="Tyr recombinase" evidence="5">
    <location>
        <begin position="123"/>
        <end position="320"/>
    </location>
</feature>
<dbReference type="InterPro" id="IPR002104">
    <property type="entry name" value="Integrase_catalytic"/>
</dbReference>
<dbReference type="PANTHER" id="PTHR30349:SF64">
    <property type="entry name" value="PROPHAGE INTEGRASE INTD-RELATED"/>
    <property type="match status" value="1"/>
</dbReference>
<evidence type="ECO:0000259" key="5">
    <source>
        <dbReference type="PROSITE" id="PS51898"/>
    </source>
</evidence>
<dbReference type="RefSeq" id="WP_281819819.1">
    <property type="nucleotide sequence ID" value="NZ_BRLB01000031.1"/>
</dbReference>
<accession>A0A9W5YGP1</accession>
<dbReference type="GO" id="GO:0003677">
    <property type="term" value="F:DNA binding"/>
    <property type="evidence" value="ECO:0007669"/>
    <property type="project" value="UniProtKB-UniRule"/>
</dbReference>
<dbReference type="Gene3D" id="1.10.150.130">
    <property type="match status" value="1"/>
</dbReference>
<organism evidence="7 8">
    <name type="scientific">Vallitalea longa</name>
    <dbReference type="NCBI Taxonomy" id="2936439"/>
    <lineage>
        <taxon>Bacteria</taxon>
        <taxon>Bacillati</taxon>
        <taxon>Bacillota</taxon>
        <taxon>Clostridia</taxon>
        <taxon>Lachnospirales</taxon>
        <taxon>Vallitaleaceae</taxon>
        <taxon>Vallitalea</taxon>
    </lineage>
</organism>